<protein>
    <recommendedName>
        <fullName evidence="2">Globin domain-containing protein</fullName>
    </recommendedName>
</protein>
<keyword evidence="4" id="KW-1185">Reference proteome</keyword>
<dbReference type="EMBL" id="LJIG01002145">
    <property type="protein sequence ID" value="KRT84795.1"/>
    <property type="molecule type" value="Genomic_DNA"/>
</dbReference>
<accession>A0A0T6BC68</accession>
<proteinExistence type="inferred from homology"/>
<reference evidence="3 4" key="1">
    <citation type="submission" date="2015-09" db="EMBL/GenBank/DDBJ databases">
        <title>Draft genome of the scarab beetle Oryctes borbonicus.</title>
        <authorList>
            <person name="Meyer J.M."/>
            <person name="Markov G.V."/>
            <person name="Baskaran P."/>
            <person name="Herrmann M."/>
            <person name="Sommer R.J."/>
            <person name="Roedelsperger C."/>
        </authorList>
    </citation>
    <scope>NUCLEOTIDE SEQUENCE [LARGE SCALE GENOMIC DNA]</scope>
    <source>
        <strain evidence="3">OB123</strain>
        <tissue evidence="3">Whole animal</tissue>
    </source>
</reference>
<comment type="similarity">
    <text evidence="1">Belongs to the globin family.</text>
</comment>
<sequence length="162" mass="18281">MDAEKADPVTGLTSQQKSLIQSTFNVIRPHILNVGIDLFVRVLEVEPEHHRVLPFSHIPIADLHESFEFKFHCLAVVYSCSAIIDHLHDDGILIPLMKKYASDLKASIPLDIFQMIHDPLLEALDVHDDVKISEEALEAVRTLLRNLTNFLIDATEEEGPLI</sequence>
<keyword evidence="1" id="KW-0561">Oxygen transport</keyword>
<keyword evidence="1" id="KW-0813">Transport</keyword>
<dbReference type="GO" id="GO:0005344">
    <property type="term" value="F:oxygen carrier activity"/>
    <property type="evidence" value="ECO:0007669"/>
    <property type="project" value="UniProtKB-KW"/>
</dbReference>
<dbReference type="InterPro" id="IPR000971">
    <property type="entry name" value="Globin"/>
</dbReference>
<keyword evidence="1" id="KW-0408">Iron</keyword>
<dbReference type="GO" id="GO:0019825">
    <property type="term" value="F:oxygen binding"/>
    <property type="evidence" value="ECO:0007669"/>
    <property type="project" value="InterPro"/>
</dbReference>
<evidence type="ECO:0000313" key="4">
    <source>
        <dbReference type="Proteomes" id="UP000051574"/>
    </source>
</evidence>
<name>A0A0T6BC68_9SCAR</name>
<dbReference type="InterPro" id="IPR009050">
    <property type="entry name" value="Globin-like_sf"/>
</dbReference>
<dbReference type="GO" id="GO:0020037">
    <property type="term" value="F:heme binding"/>
    <property type="evidence" value="ECO:0007669"/>
    <property type="project" value="InterPro"/>
</dbReference>
<dbReference type="InterPro" id="IPR044399">
    <property type="entry name" value="Mb-like_M"/>
</dbReference>
<dbReference type="Proteomes" id="UP000051574">
    <property type="component" value="Unassembled WGS sequence"/>
</dbReference>
<evidence type="ECO:0000256" key="1">
    <source>
        <dbReference type="RuleBase" id="RU000356"/>
    </source>
</evidence>
<keyword evidence="1" id="KW-0349">Heme</keyword>
<dbReference type="PROSITE" id="PS01033">
    <property type="entry name" value="GLOBIN"/>
    <property type="match status" value="1"/>
</dbReference>
<dbReference type="AlphaFoldDB" id="A0A0T6BC68"/>
<evidence type="ECO:0000259" key="2">
    <source>
        <dbReference type="PROSITE" id="PS01033"/>
    </source>
</evidence>
<dbReference type="Pfam" id="PF00042">
    <property type="entry name" value="Globin"/>
    <property type="match status" value="1"/>
</dbReference>
<comment type="caution">
    <text evidence="3">The sequence shown here is derived from an EMBL/GenBank/DDBJ whole genome shotgun (WGS) entry which is preliminary data.</text>
</comment>
<evidence type="ECO:0000313" key="3">
    <source>
        <dbReference type="EMBL" id="KRT84795.1"/>
    </source>
</evidence>
<dbReference type="SUPFAM" id="SSF46458">
    <property type="entry name" value="Globin-like"/>
    <property type="match status" value="1"/>
</dbReference>
<organism evidence="3 4">
    <name type="scientific">Oryctes borbonicus</name>
    <dbReference type="NCBI Taxonomy" id="1629725"/>
    <lineage>
        <taxon>Eukaryota</taxon>
        <taxon>Metazoa</taxon>
        <taxon>Ecdysozoa</taxon>
        <taxon>Arthropoda</taxon>
        <taxon>Hexapoda</taxon>
        <taxon>Insecta</taxon>
        <taxon>Pterygota</taxon>
        <taxon>Neoptera</taxon>
        <taxon>Endopterygota</taxon>
        <taxon>Coleoptera</taxon>
        <taxon>Polyphaga</taxon>
        <taxon>Scarabaeiformia</taxon>
        <taxon>Scarabaeidae</taxon>
        <taxon>Dynastinae</taxon>
        <taxon>Oryctes</taxon>
    </lineage>
</organism>
<dbReference type="InterPro" id="IPR012292">
    <property type="entry name" value="Globin/Proto"/>
</dbReference>
<dbReference type="OrthoDB" id="436496at2759"/>
<dbReference type="Gene3D" id="1.10.490.10">
    <property type="entry name" value="Globins"/>
    <property type="match status" value="1"/>
</dbReference>
<dbReference type="CDD" id="cd01040">
    <property type="entry name" value="Mb-like"/>
    <property type="match status" value="1"/>
</dbReference>
<keyword evidence="1" id="KW-0479">Metal-binding</keyword>
<gene>
    <name evidence="3" type="ORF">AMK59_2266</name>
</gene>
<feature type="domain" description="Globin" evidence="2">
    <location>
        <begin position="11"/>
        <end position="156"/>
    </location>
</feature>